<feature type="compositionally biased region" description="Basic and acidic residues" evidence="1">
    <location>
        <begin position="404"/>
        <end position="414"/>
    </location>
</feature>
<feature type="transmembrane region" description="Helical" evidence="2">
    <location>
        <begin position="187"/>
        <end position="210"/>
    </location>
</feature>
<reference evidence="3" key="1">
    <citation type="journal article" date="2020" name="Fungal Divers.">
        <title>Resolving the Mortierellaceae phylogeny through synthesis of multi-gene phylogenetics and phylogenomics.</title>
        <authorList>
            <person name="Vandepol N."/>
            <person name="Liber J."/>
            <person name="Desiro A."/>
            <person name="Na H."/>
            <person name="Kennedy M."/>
            <person name="Barry K."/>
            <person name="Grigoriev I.V."/>
            <person name="Miller A.N."/>
            <person name="O'Donnell K."/>
            <person name="Stajich J.E."/>
            <person name="Bonito G."/>
        </authorList>
    </citation>
    <scope>NUCLEOTIDE SEQUENCE</scope>
    <source>
        <strain evidence="3">KOD1015</strain>
    </source>
</reference>
<keyword evidence="4" id="KW-1185">Reference proteome</keyword>
<evidence type="ECO:0008006" key="5">
    <source>
        <dbReference type="Google" id="ProtNLM"/>
    </source>
</evidence>
<feature type="region of interest" description="Disordered" evidence="1">
    <location>
        <begin position="305"/>
        <end position="348"/>
    </location>
</feature>
<feature type="region of interest" description="Disordered" evidence="1">
    <location>
        <begin position="99"/>
        <end position="137"/>
    </location>
</feature>
<feature type="compositionally biased region" description="Low complexity" evidence="1">
    <location>
        <begin position="1197"/>
        <end position="1207"/>
    </location>
</feature>
<keyword evidence="2" id="KW-1133">Transmembrane helix</keyword>
<organism evidence="3 4">
    <name type="scientific">Lunasporangiospora selenospora</name>
    <dbReference type="NCBI Taxonomy" id="979761"/>
    <lineage>
        <taxon>Eukaryota</taxon>
        <taxon>Fungi</taxon>
        <taxon>Fungi incertae sedis</taxon>
        <taxon>Mucoromycota</taxon>
        <taxon>Mortierellomycotina</taxon>
        <taxon>Mortierellomycetes</taxon>
        <taxon>Mortierellales</taxon>
        <taxon>Mortierellaceae</taxon>
        <taxon>Lunasporangiospora</taxon>
    </lineage>
</organism>
<feature type="transmembrane region" description="Helical" evidence="2">
    <location>
        <begin position="6"/>
        <end position="28"/>
    </location>
</feature>
<evidence type="ECO:0000313" key="4">
    <source>
        <dbReference type="Proteomes" id="UP000780801"/>
    </source>
</evidence>
<comment type="caution">
    <text evidence="3">The sequence shown here is derived from an EMBL/GenBank/DDBJ whole genome shotgun (WGS) entry which is preliminary data.</text>
</comment>
<evidence type="ECO:0000313" key="3">
    <source>
        <dbReference type="EMBL" id="KAF9579297.1"/>
    </source>
</evidence>
<feature type="region of interest" description="Disordered" evidence="1">
    <location>
        <begin position="1146"/>
        <end position="1237"/>
    </location>
</feature>
<feature type="transmembrane region" description="Helical" evidence="2">
    <location>
        <begin position="961"/>
        <end position="980"/>
    </location>
</feature>
<dbReference type="Proteomes" id="UP000780801">
    <property type="component" value="Unassembled WGS sequence"/>
</dbReference>
<feature type="transmembrane region" description="Helical" evidence="2">
    <location>
        <begin position="932"/>
        <end position="949"/>
    </location>
</feature>
<feature type="region of interest" description="Disordered" evidence="1">
    <location>
        <begin position="374"/>
        <end position="415"/>
    </location>
</feature>
<sequence length="1237" mass="135438">METSGLTILLFFVLVLFLLLAFFLYIFISHRTTPPSQRLALWLKAQNDADQLADTMAGQTRCLIEGMRPCRRRETQKRRRAQRRMYQLYHHHAHHGYQVQQVQSRHPRPPGGPGNNVPGSSGPTSVKPSGRCPGDWDEAELNLEEPWKRAASHYPARSLHGYEYGYGTSPGSGDVEEDSSERLWEFIVGWCLVSCVFGGIALIIGAYFSVQQDRHHYLHPPDAGWGTGDDWFWTFETKKGDGLMEVIMARILNIALGIKDFEDQLMEHGIFVFIAGINGYVLIRQRIFSRRRHYEMELLQQGAGPDVTAMVSPPHTLVTREGPEQVEDNEKEDQAEEKHSSQDLQYASVVPMEDGYGGNKHGFDLGETRHFRGQTTIEGSDSDNSSVDKGTGRPRLGHGRPFKARHEKERDDPLGHALVRADMGEDEDEDGDHEDDSPDFRTRSFMGWFNYLQIGILIIEFLQLFSFPLRELMEFYNQAEKTSAMFESARNIINVFRTAALSSSSSGTHTDGHVKVSAQGVPEGLHYQDGILAFGNSTIFSFNLGHPSRTEDSNNSILAEDVGSVLTGGLNATEKNENEVSWLDRQTMPFLANATALAMPWIKNVDGSAQWITEHLPAWLPNITALVSSTTKTVPAEALAKLEALKHQIVNVAATAAIQRLSVAAAGVGHSIQGGAFQNDTANLFRQGIGLVGDLASAASDPGHGSRLSSAQPLPSPLPHDNVGSDGDIVMQVVNSLGLQPSINTHDWYLLRFWSCFLVVIVGWVLALTVHGWNRRCRRLRRDGKAHWPSLSIGWASCFIPVVSQAIHAYAHERHLREQEQARLASDLPIQASGILSSIVSTLLDPASTVSHPASSLLCTGPNVQPSLYLAASLLAYTLAYLLFMVFLTSFERPPVPGEICFRPNGVVVLKNLGLLLAVDFLLIQSPSQRRFRGLVSIGIMLAMACYTIRRRPCYWNKINYWRTFSFSCVLYASLLVALLCPAPTPSSSFSSSARGAPTSSTAPSSPSSSSSSPTGGVWGFLRGTKIEGRWVMAPRLKMSQNAWTIAGGPKVMLACIAAGWAILVIVFVVVDRVFLRRWSRRSVLRKYAMAQQFSNVAASVTASAMTAAVATSASIATATTVGPMATTATSAAHWTDYAPLGRMRGYAQPSPDSASQQQPMYYSRGGQDVSGGGGGVQMTAMDPQDCTPRGPPPPSLSSSFSGTAPGVRRDGGRANESPGKTGSYWSVVDLSKENDS</sequence>
<keyword evidence="2" id="KW-0472">Membrane</keyword>
<feature type="transmembrane region" description="Helical" evidence="2">
    <location>
        <begin position="749"/>
        <end position="770"/>
    </location>
</feature>
<feature type="compositionally biased region" description="Low complexity" evidence="1">
    <location>
        <begin position="992"/>
        <end position="1015"/>
    </location>
</feature>
<feature type="region of interest" description="Disordered" evidence="1">
    <location>
        <begin position="992"/>
        <end position="1017"/>
    </location>
</feature>
<dbReference type="AlphaFoldDB" id="A0A9P6KC50"/>
<evidence type="ECO:0000256" key="1">
    <source>
        <dbReference type="SAM" id="MobiDB-lite"/>
    </source>
</evidence>
<name>A0A9P6KC50_9FUNG</name>
<feature type="compositionally biased region" description="Acidic residues" evidence="1">
    <location>
        <begin position="324"/>
        <end position="335"/>
    </location>
</feature>
<feature type="transmembrane region" description="Helical" evidence="2">
    <location>
        <begin position="448"/>
        <end position="469"/>
    </location>
</feature>
<protein>
    <recommendedName>
        <fullName evidence="5">Transmembrane protein</fullName>
    </recommendedName>
</protein>
<feature type="transmembrane region" description="Helical" evidence="2">
    <location>
        <begin position="868"/>
        <end position="888"/>
    </location>
</feature>
<gene>
    <name evidence="3" type="ORF">BGW38_004503</name>
</gene>
<dbReference type="OrthoDB" id="441172at2759"/>
<feature type="compositionally biased region" description="Low complexity" evidence="1">
    <location>
        <begin position="1148"/>
        <end position="1160"/>
    </location>
</feature>
<feature type="transmembrane region" description="Helical" evidence="2">
    <location>
        <begin position="1052"/>
        <end position="1076"/>
    </location>
</feature>
<keyword evidence="2" id="KW-0812">Transmembrane</keyword>
<dbReference type="EMBL" id="JAABOA010002880">
    <property type="protein sequence ID" value="KAF9579297.1"/>
    <property type="molecule type" value="Genomic_DNA"/>
</dbReference>
<accession>A0A9P6KC50</accession>
<proteinExistence type="predicted"/>
<evidence type="ECO:0000256" key="2">
    <source>
        <dbReference type="SAM" id="Phobius"/>
    </source>
</evidence>
<feature type="compositionally biased region" description="Polar residues" evidence="1">
    <location>
        <begin position="374"/>
        <end position="388"/>
    </location>
</feature>
<feature type="transmembrane region" description="Helical" evidence="2">
    <location>
        <begin position="265"/>
        <end position="283"/>
    </location>
</feature>